<sequence>MLNDVEIGSKIIHNGEECEVIDIQMDEINRIRTVFVASSYQMLVEKLSNPNTNDTEKKLILEELDRRLTEEKDFEEQKISEIAELERTGIRKSFRKNKNDKGSFFSRILTFFSFISCFVPGDNKKKLELKDNDARENSEKNFQEINKIVSEYPNLKERITQIFFNIIIKVLSLPVQTHRDEKRLFYVLRHIVFFDFLEISLAPLRQILKIHLKSNNKHIRCAATDAYIKSFTSYIICLTKGEIKSTVVEVFESHIEASRLFADIQNDEESCVRLNFVEKCLNSHQLFHQFLASDYMIYFIMNFLFDQRKLIKIAALKLIDSLIKLNASHPIVTERNNIIDTCIYQSGGGPKRSSKTTCEDEPEKKRDRKVCCPLCKTLLSEKGSVQRHYRFCERFPQIFSTHKISNYTYELLKDCVRTNKWPTTEEAVKDCYELLNANGLQIDEEKHSFYAWKLNNYKHVREALLKVAAAANEYAKRRAPSAHVSNPQNYEDAMKQFLDNVDKENDPLDQPAIVVDLLEFSSVLTCCSYYLGNEELGEWVQFGNILEKYKTGRNPFLEIGSKILISAIKENMDEKVTILKHTDKIDEQRIVEFRNVIAESLKASGITEEFITEYSLHRLSSQPLNQYINQLMETKEYKQMAVMENQAVQLRFPYLMNPIFDYKKQKDDAVLKSGGLYAADTDGQCESGNPKNTELREMDFSSLSDELLQLDDLDDMPTPLLQDIAKHYSIRQITSSSLLSDEHIKDFLILQLTKINPEKSIHYIDPGYFHSYASKKTYEDKIQSVRGYGPASHENISLLFYPIGFSNHWVGYVVDIDKKKYYYYDPFGAEDTILFSDYNDIRGSIGYSKFRESLVFMMQHGLHVNDWKSYTYIHFKPISTMRQKGGDGINCGVYLVTFFVYCLMGIFAVENSKFNVNNQRSIMMKIFEEILKRFPQKNEEKKSTVEKNVEFDADKEVEIIEEKIVNNGPFASSSTTMTKDSGNVFEVSFARKSFGVSDSEGRLAINGSKGSLYDTEGNKISSFEMTRDLITAIYSLQGVTIEGYDIFPFNQLQSKTISPDFDHDFNNSFENSFNDMNDSMNDTNISDKQTLDHDFTTGIQSQNTLSQSSETGVPFSTTVENFCINFDPSQGSKEFNSKGKQWNEARYLKAFGAYLRFKTAGGGHSCFCPLCFTRNVEVKLIAHLNDHHCNGPENFNQEDLCNDCLTPVKRSMLQKHQKVCFKRYFKDLLRILLREIDNGRNAFEVWNQLIQSRDD</sequence>
<keyword evidence="5" id="KW-1185">Reference proteome</keyword>
<dbReference type="InterPro" id="IPR038765">
    <property type="entry name" value="Papain-like_cys_pep_sf"/>
</dbReference>
<dbReference type="WBParaSite" id="PDA_v2.g1274.t1">
    <property type="protein sequence ID" value="PDA_v2.g1274.t1"/>
    <property type="gene ID" value="PDA_v2.g1274"/>
</dbReference>
<comment type="similarity">
    <text evidence="1">Belongs to the peptidase C48 family.</text>
</comment>
<organism evidence="5 6">
    <name type="scientific">Panagrolaimus davidi</name>
    <dbReference type="NCBI Taxonomy" id="227884"/>
    <lineage>
        <taxon>Eukaryota</taxon>
        <taxon>Metazoa</taxon>
        <taxon>Ecdysozoa</taxon>
        <taxon>Nematoda</taxon>
        <taxon>Chromadorea</taxon>
        <taxon>Rhabditida</taxon>
        <taxon>Tylenchina</taxon>
        <taxon>Panagrolaimomorpha</taxon>
        <taxon>Panagrolaimoidea</taxon>
        <taxon>Panagrolaimidae</taxon>
        <taxon>Panagrolaimus</taxon>
    </lineage>
</organism>
<keyword evidence="3" id="KW-0378">Hydrolase</keyword>
<protein>
    <submittedName>
        <fullName evidence="6">Ubiquitin-like protease family profile domain-containing protein</fullName>
    </submittedName>
</protein>
<proteinExistence type="inferred from homology"/>
<accession>A0A914PD97</accession>
<dbReference type="InterPro" id="IPR003653">
    <property type="entry name" value="Peptidase_C48_C"/>
</dbReference>
<feature type="domain" description="Ubiquitin-like protease family profile" evidence="4">
    <location>
        <begin position="693"/>
        <end position="902"/>
    </location>
</feature>
<evidence type="ECO:0000259" key="4">
    <source>
        <dbReference type="PROSITE" id="PS50600"/>
    </source>
</evidence>
<evidence type="ECO:0000313" key="5">
    <source>
        <dbReference type="Proteomes" id="UP000887578"/>
    </source>
</evidence>
<evidence type="ECO:0000256" key="2">
    <source>
        <dbReference type="ARBA" id="ARBA00022670"/>
    </source>
</evidence>
<dbReference type="Proteomes" id="UP000887578">
    <property type="component" value="Unplaced"/>
</dbReference>
<dbReference type="GO" id="GO:0006508">
    <property type="term" value="P:proteolysis"/>
    <property type="evidence" value="ECO:0007669"/>
    <property type="project" value="UniProtKB-KW"/>
</dbReference>
<dbReference type="PROSITE" id="PS50600">
    <property type="entry name" value="ULP_PROTEASE"/>
    <property type="match status" value="1"/>
</dbReference>
<evidence type="ECO:0000256" key="1">
    <source>
        <dbReference type="ARBA" id="ARBA00005234"/>
    </source>
</evidence>
<dbReference type="Pfam" id="PF02902">
    <property type="entry name" value="Peptidase_C48"/>
    <property type="match status" value="1"/>
</dbReference>
<dbReference type="GO" id="GO:0008234">
    <property type="term" value="F:cysteine-type peptidase activity"/>
    <property type="evidence" value="ECO:0007669"/>
    <property type="project" value="InterPro"/>
</dbReference>
<dbReference type="SUPFAM" id="SSF54001">
    <property type="entry name" value="Cysteine proteinases"/>
    <property type="match status" value="1"/>
</dbReference>
<reference evidence="6" key="1">
    <citation type="submission" date="2022-11" db="UniProtKB">
        <authorList>
            <consortium name="WormBaseParasite"/>
        </authorList>
    </citation>
    <scope>IDENTIFICATION</scope>
</reference>
<keyword evidence="2" id="KW-0645">Protease</keyword>
<name>A0A914PD97_9BILA</name>
<dbReference type="AlphaFoldDB" id="A0A914PD97"/>
<evidence type="ECO:0000256" key="3">
    <source>
        <dbReference type="ARBA" id="ARBA00022801"/>
    </source>
</evidence>
<evidence type="ECO:0000313" key="6">
    <source>
        <dbReference type="WBParaSite" id="PDA_v2.g1274.t1"/>
    </source>
</evidence>
<dbReference type="Gene3D" id="3.40.395.10">
    <property type="entry name" value="Adenoviral Proteinase, Chain A"/>
    <property type="match status" value="1"/>
</dbReference>